<proteinExistence type="predicted"/>
<feature type="domain" description="VWFD" evidence="1">
    <location>
        <begin position="95"/>
        <end position="286"/>
    </location>
</feature>
<dbReference type="Gene3D" id="2.60.120.260">
    <property type="entry name" value="Galactose-binding domain-like"/>
    <property type="match status" value="1"/>
</dbReference>
<dbReference type="AlphaFoldDB" id="A0A0P4VWV8"/>
<dbReference type="PROSITE" id="PS00022">
    <property type="entry name" value="EGF_1"/>
    <property type="match status" value="1"/>
</dbReference>
<dbReference type="InterPro" id="IPR000742">
    <property type="entry name" value="EGF"/>
</dbReference>
<dbReference type="CDD" id="cd00054">
    <property type="entry name" value="EGF_CA"/>
    <property type="match status" value="1"/>
</dbReference>
<dbReference type="InterPro" id="IPR001846">
    <property type="entry name" value="VWF_type-D"/>
</dbReference>
<evidence type="ECO:0000259" key="1">
    <source>
        <dbReference type="PROSITE" id="PS51233"/>
    </source>
</evidence>
<dbReference type="Pfam" id="PF26129">
    <property type="entry name" value="Vwde"/>
    <property type="match status" value="1"/>
</dbReference>
<name>A0A0P4VWV8_9ANNE</name>
<organism evidence="2">
    <name type="scientific">Haementeria vizottoi</name>
    <dbReference type="NCBI Taxonomy" id="1628691"/>
    <lineage>
        <taxon>Eukaryota</taxon>
        <taxon>Metazoa</taxon>
        <taxon>Spiralia</taxon>
        <taxon>Lophotrochozoa</taxon>
        <taxon>Annelida</taxon>
        <taxon>Clitellata</taxon>
        <taxon>Hirudinea</taxon>
        <taxon>Rhynchobdellida</taxon>
        <taxon>Glossiphoniidae</taxon>
        <taxon>Haementeria</taxon>
    </lineage>
</organism>
<dbReference type="EMBL" id="GDAE01000001">
    <property type="protein sequence ID" value="JAI56615.1"/>
    <property type="molecule type" value="Transcribed_RNA"/>
</dbReference>
<evidence type="ECO:0000313" key="2">
    <source>
        <dbReference type="EMBL" id="JAI56615.1"/>
    </source>
</evidence>
<reference evidence="2" key="1">
    <citation type="journal article" date="2015" name="Toxicon">
        <title>Transcriptomic Analysis of the Salivary Complexes from Haementeria vizottoi leeches and Identification of Genes Involved in Blood Coagulation.</title>
        <authorList>
            <person name="Amorim A.M.X.P."/>
            <person name="Oliveira U.C."/>
            <person name="Faria F."/>
            <person name="Junqueira-De Azevedo I.L.M."/>
            <person name="Chudzinski-Tavassi A.M."/>
        </authorList>
    </citation>
    <scope>NUCLEOTIDE SEQUENCE</scope>
    <source>
        <strain evidence="2">Valparaiso</strain>
        <tissue evidence="2">Salivary complexes</tissue>
    </source>
</reference>
<feature type="non-terminal residue" evidence="2">
    <location>
        <position position="1"/>
    </location>
</feature>
<protein>
    <submittedName>
        <fullName evidence="2">Putative anticoagulant-like protein</fullName>
    </submittedName>
</protein>
<dbReference type="Pfam" id="PF00094">
    <property type="entry name" value="VWD"/>
    <property type="match status" value="1"/>
</dbReference>
<dbReference type="InterPro" id="IPR058727">
    <property type="entry name" value="Helical_Vwde"/>
</dbReference>
<sequence length="825" mass="92839">GFGGFGGGRGGAIDVGIIFLESYWQFSTSVSFGKDSTASFINIEDSSNTETVVTVTYSSQLMKTVSIEESEYSCIWNGYQTTFIIRFQPIDGSVGLCSIWGDPRVTAFNGSAYALFDVGQFVYAKVSQQVPGLIYSHQFEVQARHWKCGEGSCICAITVLDDTTVMGVDMCTDRVPRYFVRQQQGSSLVDAGETSGMMVKDYFTRNKKGNYFEINLPSGSNIRTYIYPWGMNFELEVSPSKRFLVDGLCASYGFDKSKENPSDYDDYYSDEKTSSDYRSPANGPHGYGIHSNRGNDGFMRWDSVPWYINKWNLSMSTDHMALWRLKQGESLFENHVSTQPITDPVVMCRCAVDPARKTCFKKVPPIQGWFDESSALASRRRRRKRSVNILDEEPQSLDLGLTPDVSLDDSYNGSTFNWTDETKDLHPNAAIGWPTPNGITLNETMEKCGRIVWSDAPYRELCMPYATEHSIQTTVTKCVDDIQLVADLDHAYTFQSFLVNDCLTGMAAVQNSNIQNITSTFDEIMKTNPPANRMYALRKQLNRDIAVEKKKMLGYANQLMKISRDNCIQENNCNGNGRCSNGTCICVEEFTGFDCTVSVNDVPYIETSKGLTMACDLRSEDKCLDLTLIIQGRVDVDNVVCRSIIRKVNNKTREQYQHELLGTTHLNRTIITEWAVECHMPDHLIEKFKLTDRSSQIAENECREEDPEINTKSNKKASGGLSLMEARLSISNNMVNYSNGISFLFYDSLCFDCTVNDCGVGNDQFTCVRKNTACLIGGRCFADGQPNPNNPCYICDAKTNRTNWSWLKKSHYHHQRVGVLQSSQL</sequence>
<dbReference type="PROSITE" id="PS51233">
    <property type="entry name" value="VWFD"/>
    <property type="match status" value="1"/>
</dbReference>
<accession>A0A0P4VWV8</accession>